<dbReference type="AlphaFoldDB" id="A0A835LCV5"/>
<gene>
    <name evidence="4" type="ORF">IFM89_038700</name>
</gene>
<dbReference type="GO" id="GO:0005635">
    <property type="term" value="C:nuclear envelope"/>
    <property type="evidence" value="ECO:0007669"/>
    <property type="project" value="UniProtKB-ARBA"/>
</dbReference>
<comment type="caution">
    <text evidence="4">The sequence shown here is derived from an EMBL/GenBank/DDBJ whole genome shotgun (WGS) entry which is preliminary data.</text>
</comment>
<dbReference type="PROSITE" id="PS50177">
    <property type="entry name" value="NTF2_DOMAIN"/>
    <property type="match status" value="1"/>
</dbReference>
<dbReference type="GO" id="GO:0006606">
    <property type="term" value="P:protein import into nucleus"/>
    <property type="evidence" value="ECO:0007669"/>
    <property type="project" value="UniProtKB-ARBA"/>
</dbReference>
<dbReference type="GO" id="GO:0005737">
    <property type="term" value="C:cytoplasm"/>
    <property type="evidence" value="ECO:0007669"/>
    <property type="project" value="UniProtKB-SubCell"/>
</dbReference>
<evidence type="ECO:0000313" key="5">
    <source>
        <dbReference type="Proteomes" id="UP000631114"/>
    </source>
</evidence>
<dbReference type="InterPro" id="IPR032710">
    <property type="entry name" value="NTF2-like_dom_sf"/>
</dbReference>
<dbReference type="PANTHER" id="PTHR12612">
    <property type="entry name" value="NUCLEAR TRANSPORT FACTOR 2"/>
    <property type="match status" value="1"/>
</dbReference>
<organism evidence="4 5">
    <name type="scientific">Coptis chinensis</name>
    <dbReference type="NCBI Taxonomy" id="261450"/>
    <lineage>
        <taxon>Eukaryota</taxon>
        <taxon>Viridiplantae</taxon>
        <taxon>Streptophyta</taxon>
        <taxon>Embryophyta</taxon>
        <taxon>Tracheophyta</taxon>
        <taxon>Spermatophyta</taxon>
        <taxon>Magnoliopsida</taxon>
        <taxon>Ranunculales</taxon>
        <taxon>Ranunculaceae</taxon>
        <taxon>Coptidoideae</taxon>
        <taxon>Coptis</taxon>
    </lineage>
</organism>
<comment type="subcellular location">
    <subcellularLocation>
        <location evidence="1">Cytoplasm</location>
    </subcellularLocation>
</comment>
<evidence type="ECO:0000256" key="2">
    <source>
        <dbReference type="ARBA" id="ARBA00022490"/>
    </source>
</evidence>
<feature type="domain" description="NTF2" evidence="3">
    <location>
        <begin position="8"/>
        <end position="102"/>
    </location>
</feature>
<dbReference type="CDD" id="cd00780">
    <property type="entry name" value="NTF2"/>
    <property type="match status" value="1"/>
</dbReference>
<dbReference type="Proteomes" id="UP000631114">
    <property type="component" value="Unassembled WGS sequence"/>
</dbReference>
<sequence length="186" mass="20913">MEEQVELVGKAFVDHYYLLFDTSRPSLSSLYQPTSMLTFEGQKVQGGDDIANKLNQLPFEHCKHFITTIDCQPSSVTGGILVFVSGNLQLAGEEHHLKFSQVECHYHKYQIALAEGISGEGQLLYKRSFKWSIGYDKAEDESTKNRVCTMAAVIKSLKFSPLGVLLTIHWMPGRSTFLPSDNFIAF</sequence>
<keyword evidence="5" id="KW-1185">Reference proteome</keyword>
<dbReference type="SUPFAM" id="SSF54427">
    <property type="entry name" value="NTF2-like"/>
    <property type="match status" value="1"/>
</dbReference>
<reference evidence="4 5" key="1">
    <citation type="submission" date="2020-10" db="EMBL/GenBank/DDBJ databases">
        <title>The Coptis chinensis genome and diversification of protoberbering-type alkaloids.</title>
        <authorList>
            <person name="Wang B."/>
            <person name="Shu S."/>
            <person name="Song C."/>
            <person name="Liu Y."/>
        </authorList>
    </citation>
    <scope>NUCLEOTIDE SEQUENCE [LARGE SCALE GENOMIC DNA]</scope>
    <source>
        <strain evidence="4">HL-2020</strain>
        <tissue evidence="4">Leaf</tissue>
    </source>
</reference>
<dbReference type="InterPro" id="IPR045875">
    <property type="entry name" value="NTF2"/>
</dbReference>
<keyword evidence="2" id="KW-0963">Cytoplasm</keyword>
<proteinExistence type="predicted"/>
<dbReference type="InterPro" id="IPR002075">
    <property type="entry name" value="NTF2_dom"/>
</dbReference>
<dbReference type="InterPro" id="IPR018222">
    <property type="entry name" value="Nuclear_transport_factor_2_euk"/>
</dbReference>
<dbReference type="Pfam" id="PF02136">
    <property type="entry name" value="NTF2"/>
    <property type="match status" value="1"/>
</dbReference>
<dbReference type="OrthoDB" id="6507044at2759"/>
<dbReference type="Gene3D" id="3.10.450.50">
    <property type="match status" value="1"/>
</dbReference>
<dbReference type="EMBL" id="JADFTS010000009">
    <property type="protein sequence ID" value="KAF9590828.1"/>
    <property type="molecule type" value="Genomic_DNA"/>
</dbReference>
<dbReference type="FunFam" id="3.10.450.50:FF:000005">
    <property type="entry name" value="Nuclear transport factor 2"/>
    <property type="match status" value="1"/>
</dbReference>
<evidence type="ECO:0000259" key="3">
    <source>
        <dbReference type="PROSITE" id="PS50177"/>
    </source>
</evidence>
<accession>A0A835LCV5</accession>
<evidence type="ECO:0000256" key="1">
    <source>
        <dbReference type="ARBA" id="ARBA00004496"/>
    </source>
</evidence>
<protein>
    <recommendedName>
        <fullName evidence="3">NTF2 domain-containing protein</fullName>
    </recommendedName>
</protein>
<name>A0A835LCV5_9MAGN</name>
<evidence type="ECO:0000313" key="4">
    <source>
        <dbReference type="EMBL" id="KAF9590828.1"/>
    </source>
</evidence>